<dbReference type="Proteomes" id="UP000248057">
    <property type="component" value="Unassembled WGS sequence"/>
</dbReference>
<proteinExistence type="predicted"/>
<dbReference type="AlphaFoldDB" id="A0A2V3Y429"/>
<keyword evidence="2" id="KW-1185">Reference proteome</keyword>
<dbReference type="RefSeq" id="WP_110323363.1">
    <property type="nucleotide sequence ID" value="NZ_QJKD01000006.1"/>
</dbReference>
<accession>A0A2V3Y429</accession>
<evidence type="ECO:0000313" key="2">
    <source>
        <dbReference type="Proteomes" id="UP000248057"/>
    </source>
</evidence>
<reference evidence="1 2" key="1">
    <citation type="submission" date="2018-05" db="EMBL/GenBank/DDBJ databases">
        <title>Genomic Encyclopedia of Type Strains, Phase IV (KMG-IV): sequencing the most valuable type-strain genomes for metagenomic binning, comparative biology and taxonomic classification.</title>
        <authorList>
            <person name="Goeker M."/>
        </authorList>
    </citation>
    <scope>NUCLEOTIDE SEQUENCE [LARGE SCALE GENOMIC DNA]</scope>
    <source>
        <strain evidence="1 2">DSM 24995</strain>
    </source>
</reference>
<dbReference type="EMBL" id="QJKD01000006">
    <property type="protein sequence ID" value="PXX53132.1"/>
    <property type="molecule type" value="Genomic_DNA"/>
</dbReference>
<comment type="caution">
    <text evidence="1">The sequence shown here is derived from an EMBL/GenBank/DDBJ whole genome shotgun (WGS) entry which is preliminary data.</text>
</comment>
<protein>
    <submittedName>
        <fullName evidence="1">Uncharacterized protein</fullName>
    </submittedName>
</protein>
<name>A0A2V3Y429_9FIRM</name>
<dbReference type="GeneID" id="86062003"/>
<gene>
    <name evidence="1" type="ORF">DFR60_106251</name>
</gene>
<evidence type="ECO:0000313" key="1">
    <source>
        <dbReference type="EMBL" id="PXX53132.1"/>
    </source>
</evidence>
<organism evidence="1 2">
    <name type="scientific">Hungatella effluvii</name>
    <dbReference type="NCBI Taxonomy" id="1096246"/>
    <lineage>
        <taxon>Bacteria</taxon>
        <taxon>Bacillati</taxon>
        <taxon>Bacillota</taxon>
        <taxon>Clostridia</taxon>
        <taxon>Lachnospirales</taxon>
        <taxon>Lachnospiraceae</taxon>
        <taxon>Hungatella</taxon>
    </lineage>
</organism>
<sequence>MKVKTVTRYKNPGYPAKEEILADPQLLKRIPSRWEKNAYVMTALGLTVSLSACGASAEGAQGASDRVAPVFIHGGGSGAYGCVSVVSPYFLSEEEAFEIIRAEAESYGGLILTQEVAPELKNVKLPVTHIYPEPEKTKEKTVKGSLQTDGWDPKKKIAIEFVSKSDVGNWKETEEGVYATVESYAIQDTAVRLQKSLEKTSPEEIVGIFYDPYDYGDLIDEYDKIQKKYEGREGNYWAAMSEEQNDMARAASEENLKAQVRDFIDWLKGQGVI</sequence>